<proteinExistence type="predicted"/>
<dbReference type="EMBL" id="CABVIN010000005">
    <property type="protein sequence ID" value="VVP25454.1"/>
    <property type="molecule type" value="Genomic_DNA"/>
</dbReference>
<evidence type="ECO:0008006" key="4">
    <source>
        <dbReference type="Google" id="ProtNLM"/>
    </source>
</evidence>
<evidence type="ECO:0000313" key="2">
    <source>
        <dbReference type="EMBL" id="VVP25454.1"/>
    </source>
</evidence>
<accession>A0A5E7MKZ2</accession>
<evidence type="ECO:0000313" key="3">
    <source>
        <dbReference type="Proteomes" id="UP000377224"/>
    </source>
</evidence>
<evidence type="ECO:0000256" key="1">
    <source>
        <dbReference type="SAM" id="SignalP"/>
    </source>
</evidence>
<protein>
    <recommendedName>
        <fullName evidence="4">Esterase</fullName>
    </recommendedName>
</protein>
<dbReference type="InterPro" id="IPR029058">
    <property type="entry name" value="AB_hydrolase_fold"/>
</dbReference>
<reference evidence="2 3" key="1">
    <citation type="submission" date="2019-09" db="EMBL/GenBank/DDBJ databases">
        <authorList>
            <person name="Chandra G."/>
            <person name="Truman W A."/>
        </authorList>
    </citation>
    <scope>NUCLEOTIDE SEQUENCE [LARGE SCALE GENOMIC DNA]</scope>
    <source>
        <strain evidence="2">PS896</strain>
    </source>
</reference>
<dbReference type="PROSITE" id="PS51257">
    <property type="entry name" value="PROKAR_LIPOPROTEIN"/>
    <property type="match status" value="1"/>
</dbReference>
<dbReference type="SUPFAM" id="SSF53474">
    <property type="entry name" value="alpha/beta-Hydrolases"/>
    <property type="match status" value="1"/>
</dbReference>
<feature type="chain" id="PRO_5023009774" description="Esterase" evidence="1">
    <location>
        <begin position="23"/>
        <end position="468"/>
    </location>
</feature>
<name>A0A5E7MKZ2_PSEFL</name>
<gene>
    <name evidence="2" type="ORF">PS896_04068</name>
</gene>
<feature type="signal peptide" evidence="1">
    <location>
        <begin position="1"/>
        <end position="22"/>
    </location>
</feature>
<keyword evidence="1" id="KW-0732">Signal</keyword>
<organism evidence="2 3">
    <name type="scientific">Pseudomonas fluorescens</name>
    <dbReference type="NCBI Taxonomy" id="294"/>
    <lineage>
        <taxon>Bacteria</taxon>
        <taxon>Pseudomonadati</taxon>
        <taxon>Pseudomonadota</taxon>
        <taxon>Gammaproteobacteria</taxon>
        <taxon>Pseudomonadales</taxon>
        <taxon>Pseudomonadaceae</taxon>
        <taxon>Pseudomonas</taxon>
    </lineage>
</organism>
<dbReference type="Proteomes" id="UP000377224">
    <property type="component" value="Unassembled WGS sequence"/>
</dbReference>
<sequence precursor="true">MGIVRVAAAMLVLLFISGCTFHQQWRDETQVCVIDQSEEGSDQCERAQLQKRQGPGEYTIGYVEFNDQGELFSRQQMNDVLGALQEKAGRGDVLMVVFAHGWNHRAKEGDGNINTFRKVLENVSLTEAKDANEKQRPRREVFGIYLGWRGLSLRVPVLEFLTFWDRKNTSAKVGAGDVTELLSRIELVKRTRDAIKAQEVTESVIASCKDHPCIDELDKAKAAKSDTRLVVIGHSFGGLVVQSAIDRVLIDRAIRTGGAGAGYQGTIEGFGNLVILINPAFEAQRFNSMFKLQDERKTYFDDQLPVELVLTSRRDYATKFAFPVGRAFSSAFEKKGWASKNLQTIGHYESFVTHTLNTPTPELLKSPQYADCFNDPATIAHSWYSGDRKGNRHIFGGLILERDKLSERSPFLNVSVSGDLITGHNDVDEDLIIKFASRMISLSSITERQKKSAAEKVVNLKSCDLALQ</sequence>
<dbReference type="RefSeq" id="WP_150648224.1">
    <property type="nucleotide sequence ID" value="NZ_CABVIN010000005.1"/>
</dbReference>
<dbReference type="AlphaFoldDB" id="A0A5E7MKZ2"/>